<dbReference type="EMBL" id="LT629800">
    <property type="protein sequence ID" value="SDV10702.1"/>
    <property type="molecule type" value="Genomic_DNA"/>
</dbReference>
<feature type="transmembrane region" description="Helical" evidence="1">
    <location>
        <begin position="418"/>
        <end position="439"/>
    </location>
</feature>
<name>A0ABY0WJW7_9PSED</name>
<keyword evidence="2" id="KW-0732">Signal</keyword>
<keyword evidence="1" id="KW-1133">Transmembrane helix</keyword>
<evidence type="ECO:0000256" key="2">
    <source>
        <dbReference type="SAM" id="SignalP"/>
    </source>
</evidence>
<feature type="chain" id="PRO_5046760106" description="DUF3999 domain-containing protein" evidence="2">
    <location>
        <begin position="21"/>
        <end position="446"/>
    </location>
</feature>
<accession>A0ABY0WJW7</accession>
<dbReference type="InterPro" id="IPR025060">
    <property type="entry name" value="DUF3999"/>
</dbReference>
<keyword evidence="1" id="KW-0472">Membrane</keyword>
<dbReference type="Pfam" id="PF13163">
    <property type="entry name" value="DUF3999"/>
    <property type="match status" value="1"/>
</dbReference>
<organism evidence="3 4">
    <name type="scientific">Pseudomonas brenneri</name>
    <dbReference type="NCBI Taxonomy" id="129817"/>
    <lineage>
        <taxon>Bacteria</taxon>
        <taxon>Pseudomonadati</taxon>
        <taxon>Pseudomonadota</taxon>
        <taxon>Gammaproteobacteria</taxon>
        <taxon>Pseudomonadales</taxon>
        <taxon>Pseudomonadaceae</taxon>
        <taxon>Pseudomonas</taxon>
    </lineage>
</organism>
<evidence type="ECO:0008006" key="5">
    <source>
        <dbReference type="Google" id="ProtNLM"/>
    </source>
</evidence>
<keyword evidence="4" id="KW-1185">Reference proteome</keyword>
<evidence type="ECO:0000256" key="1">
    <source>
        <dbReference type="SAM" id="Phobius"/>
    </source>
</evidence>
<keyword evidence="1" id="KW-0812">Transmembrane</keyword>
<proteinExistence type="predicted"/>
<feature type="signal peptide" evidence="2">
    <location>
        <begin position="1"/>
        <end position="20"/>
    </location>
</feature>
<reference evidence="3 4" key="1">
    <citation type="submission" date="2016-10" db="EMBL/GenBank/DDBJ databases">
        <authorList>
            <person name="Varghese N."/>
            <person name="Submissions S."/>
        </authorList>
    </citation>
    <scope>NUCLEOTIDE SEQUENCE [LARGE SCALE GENOMIC DNA]</scope>
    <source>
        <strain evidence="3 4">BS2771</strain>
    </source>
</reference>
<evidence type="ECO:0000313" key="4">
    <source>
        <dbReference type="Proteomes" id="UP000199620"/>
    </source>
</evidence>
<gene>
    <name evidence="3" type="ORF">SAMN04490181_4976</name>
</gene>
<dbReference type="Proteomes" id="UP000199620">
    <property type="component" value="Chromosome I"/>
</dbReference>
<evidence type="ECO:0000313" key="3">
    <source>
        <dbReference type="EMBL" id="SDV10702.1"/>
    </source>
</evidence>
<protein>
    <recommendedName>
        <fullName evidence="5">DUF3999 domain-containing protein</fullName>
    </recommendedName>
</protein>
<sequence>MIGKLSITLLGLCTAFTAGAREAPADFSSQAPLAISGEGPWYTLELPLAVQLSARQADHSDVRVFNAAGEPQAYALVRQSAENADSLARLKGFPLYAVDNTGETVPGVRVQSSATGTLVQVQPMGELPTSVQVRRGWLLDASAIKAPLQKLILDWSSEHDGFQRFSIEASDDLQHWRSWGEGQVARLAFADERVEQREVVLPGQSTRYLRLLWKGQAAPELTSIQVQSTHSQPLPLVWSQPLAGSVIQPGQYSWQLPTALNIERVRIELRQPNSLAPVGLLGRQDSQQVWQPLSRGLLYRLTQGGQEVTQDQLQLPGYPVQQLKLDVDERGGGLGAQAPALSFAVRATQLVFLARGEPPFTLAVGNPSAKAANLSLTTLIPDYSPQRLAGLGQARLDGEWRLNPPVAPKAAGINWQAVGLWAVLLLGVAALGAMAYSLLRKPVPKP</sequence>